<keyword evidence="5 10" id="KW-0547">Nucleotide-binding</keyword>
<dbReference type="EMBL" id="RQVS01000006">
    <property type="protein sequence ID" value="RRJ87079.1"/>
    <property type="molecule type" value="Genomic_DNA"/>
</dbReference>
<dbReference type="PANTHER" id="PTHR43289:SF6">
    <property type="entry name" value="SERINE_THREONINE-PROTEIN KINASE NEKL-3"/>
    <property type="match status" value="1"/>
</dbReference>
<keyword evidence="16" id="KW-1185">Reference proteome</keyword>
<feature type="domain" description="PASTA" evidence="14">
    <location>
        <begin position="433"/>
        <end position="500"/>
    </location>
</feature>
<dbReference type="InterPro" id="IPR005543">
    <property type="entry name" value="PASTA_dom"/>
</dbReference>
<protein>
    <recommendedName>
        <fullName evidence="1">non-specific serine/threonine protein kinase</fullName>
        <ecNumber evidence="1">2.7.11.1</ecNumber>
    </recommendedName>
</protein>
<sequence length="604" mass="63975">MQGERTLAGRYTIGRRIGRGGMAEVYGATDERLGRRVAVKLLHTNLASETEFRSRFRQEAQAAARMTHPTIVRVFDAGEDTFVRHDGFEVVIPYIVMEYIDGVQLRDLMSESHLSDEKISHYMAGLLTSLEYSHRAGVVHRDIKPGNVMVTREDQVKVTDFGIARAISDTAGTIAQTTAILGTASYFSPEQARGEQVDGRSDLYSAGVVLYEMLTDRVPFQGDSAVAVAYQHVTEPPVRPSSINPAVTPALDAVVLKALAKRREDRYQTAAEFRHDLLAAFNGVMPVYTQQAPVDETPTELFGPGPSAVDATESALNSMRNDDDRAPTAQRRPPAMWIWGAAALLAAVIIGVLVWVSLLPSDGQLPDASATVPQVVGLTKDEAIAAIEAEDLVAKVETQQSADIPIDQVISSNPPANSSVAFQSTVTITVSAGPSSINVPNVQGMSEADARAALEQAGLTLGAVTTSDSPSVPEGQVIRTEPGIGRPAAPGSAVDLFVSNGQVTLPDLEGMSLADAEEISGGLGLMIIRNPDASCVAEYGNPIIEQSIPPGKVSQGSQITLTFCSGDEVVETPEPTVDLPTDMPNPPGGNNGNNGNGNNGNGNG</sequence>
<reference evidence="15 16" key="1">
    <citation type="submission" date="2018-11" db="EMBL/GenBank/DDBJ databases">
        <title>YIM 102482-1 draft genome.</title>
        <authorList>
            <person name="Li G."/>
            <person name="Jiang Y."/>
        </authorList>
    </citation>
    <scope>NUCLEOTIDE SEQUENCE [LARGE SCALE GENOMIC DNA]</scope>
    <source>
        <strain evidence="15 16">YIM 102482-1</strain>
    </source>
</reference>
<feature type="region of interest" description="Disordered" evidence="11">
    <location>
        <begin position="571"/>
        <end position="604"/>
    </location>
</feature>
<dbReference type="PROSITE" id="PS50011">
    <property type="entry name" value="PROTEIN_KINASE_DOM"/>
    <property type="match status" value="1"/>
</dbReference>
<dbReference type="GO" id="GO:0004674">
    <property type="term" value="F:protein serine/threonine kinase activity"/>
    <property type="evidence" value="ECO:0007669"/>
    <property type="project" value="UniProtKB-KW"/>
</dbReference>
<keyword evidence="12" id="KW-0812">Transmembrane</keyword>
<dbReference type="CDD" id="cd06577">
    <property type="entry name" value="PASTA_pknB"/>
    <property type="match status" value="2"/>
</dbReference>
<evidence type="ECO:0000256" key="9">
    <source>
        <dbReference type="ARBA" id="ARBA00048679"/>
    </source>
</evidence>
<feature type="transmembrane region" description="Helical" evidence="12">
    <location>
        <begin position="335"/>
        <end position="358"/>
    </location>
</feature>
<dbReference type="InterPro" id="IPR011009">
    <property type="entry name" value="Kinase-like_dom_sf"/>
</dbReference>
<comment type="caution">
    <text evidence="15">The sequence shown here is derived from an EMBL/GenBank/DDBJ whole genome shotgun (WGS) entry which is preliminary data.</text>
</comment>
<evidence type="ECO:0000256" key="7">
    <source>
        <dbReference type="ARBA" id="ARBA00022840"/>
    </source>
</evidence>
<keyword evidence="7 10" id="KW-0067">ATP-binding</keyword>
<dbReference type="RefSeq" id="WP_124971784.1">
    <property type="nucleotide sequence ID" value="NZ_RQVS01000006.1"/>
</dbReference>
<dbReference type="GO" id="GO:0005524">
    <property type="term" value="F:ATP binding"/>
    <property type="evidence" value="ECO:0007669"/>
    <property type="project" value="UniProtKB-UniRule"/>
</dbReference>
<gene>
    <name evidence="15" type="primary">pknB</name>
    <name evidence="15" type="ORF">EG850_05910</name>
</gene>
<dbReference type="InterPro" id="IPR000719">
    <property type="entry name" value="Prot_kinase_dom"/>
</dbReference>
<evidence type="ECO:0000256" key="12">
    <source>
        <dbReference type="SAM" id="Phobius"/>
    </source>
</evidence>
<feature type="domain" description="Protein kinase" evidence="13">
    <location>
        <begin position="11"/>
        <end position="278"/>
    </location>
</feature>
<keyword evidence="6 15" id="KW-0418">Kinase</keyword>
<dbReference type="FunFam" id="1.10.510.10:FF:000021">
    <property type="entry name" value="Serine/threonine protein kinase"/>
    <property type="match status" value="1"/>
</dbReference>
<feature type="domain" description="PASTA" evidence="14">
    <location>
        <begin position="367"/>
        <end position="432"/>
    </location>
</feature>
<comment type="catalytic activity">
    <reaction evidence="8">
        <text>L-threonyl-[protein] + ATP = O-phospho-L-threonyl-[protein] + ADP + H(+)</text>
        <dbReference type="Rhea" id="RHEA:46608"/>
        <dbReference type="Rhea" id="RHEA-COMP:11060"/>
        <dbReference type="Rhea" id="RHEA-COMP:11605"/>
        <dbReference type="ChEBI" id="CHEBI:15378"/>
        <dbReference type="ChEBI" id="CHEBI:30013"/>
        <dbReference type="ChEBI" id="CHEBI:30616"/>
        <dbReference type="ChEBI" id="CHEBI:61977"/>
        <dbReference type="ChEBI" id="CHEBI:456216"/>
        <dbReference type="EC" id="2.7.11.1"/>
    </reaction>
</comment>
<dbReference type="NCBIfam" id="NF033483">
    <property type="entry name" value="PknB_PASTA_kin"/>
    <property type="match status" value="1"/>
</dbReference>
<dbReference type="Gene3D" id="3.30.200.20">
    <property type="entry name" value="Phosphorylase Kinase, domain 1"/>
    <property type="match status" value="1"/>
</dbReference>
<evidence type="ECO:0000256" key="5">
    <source>
        <dbReference type="ARBA" id="ARBA00022741"/>
    </source>
</evidence>
<name>A0A3P3W068_9MICO</name>
<accession>A0A3P3W068</accession>
<dbReference type="Pfam" id="PF03793">
    <property type="entry name" value="PASTA"/>
    <property type="match status" value="3"/>
</dbReference>
<organism evidence="15 16">
    <name type="scientific">Gulosibacter macacae</name>
    <dbReference type="NCBI Taxonomy" id="2488791"/>
    <lineage>
        <taxon>Bacteria</taxon>
        <taxon>Bacillati</taxon>
        <taxon>Actinomycetota</taxon>
        <taxon>Actinomycetes</taxon>
        <taxon>Micrococcales</taxon>
        <taxon>Microbacteriaceae</taxon>
        <taxon>Gulosibacter</taxon>
    </lineage>
</organism>
<keyword evidence="12" id="KW-1133">Transmembrane helix</keyword>
<dbReference type="PROSITE" id="PS00108">
    <property type="entry name" value="PROTEIN_KINASE_ST"/>
    <property type="match status" value="1"/>
</dbReference>
<evidence type="ECO:0000256" key="2">
    <source>
        <dbReference type="ARBA" id="ARBA00022527"/>
    </source>
</evidence>
<evidence type="ECO:0000256" key="1">
    <source>
        <dbReference type="ARBA" id="ARBA00012513"/>
    </source>
</evidence>
<evidence type="ECO:0000256" key="8">
    <source>
        <dbReference type="ARBA" id="ARBA00047899"/>
    </source>
</evidence>
<dbReference type="PROSITE" id="PS51178">
    <property type="entry name" value="PASTA"/>
    <property type="match status" value="3"/>
</dbReference>
<dbReference type="SMART" id="SM00740">
    <property type="entry name" value="PASTA"/>
    <property type="match status" value="3"/>
</dbReference>
<comment type="catalytic activity">
    <reaction evidence="9">
        <text>L-seryl-[protein] + ATP = O-phospho-L-seryl-[protein] + ADP + H(+)</text>
        <dbReference type="Rhea" id="RHEA:17989"/>
        <dbReference type="Rhea" id="RHEA-COMP:9863"/>
        <dbReference type="Rhea" id="RHEA-COMP:11604"/>
        <dbReference type="ChEBI" id="CHEBI:15378"/>
        <dbReference type="ChEBI" id="CHEBI:29999"/>
        <dbReference type="ChEBI" id="CHEBI:30616"/>
        <dbReference type="ChEBI" id="CHEBI:83421"/>
        <dbReference type="ChEBI" id="CHEBI:456216"/>
        <dbReference type="EC" id="2.7.11.1"/>
    </reaction>
</comment>
<dbReference type="Pfam" id="PF00069">
    <property type="entry name" value="Pkinase"/>
    <property type="match status" value="1"/>
</dbReference>
<feature type="domain" description="PASTA" evidence="14">
    <location>
        <begin position="501"/>
        <end position="565"/>
    </location>
</feature>
<dbReference type="OrthoDB" id="9762169at2"/>
<evidence type="ECO:0000313" key="16">
    <source>
        <dbReference type="Proteomes" id="UP000274391"/>
    </source>
</evidence>
<evidence type="ECO:0000259" key="14">
    <source>
        <dbReference type="PROSITE" id="PS51178"/>
    </source>
</evidence>
<dbReference type="InterPro" id="IPR008271">
    <property type="entry name" value="Ser/Thr_kinase_AS"/>
</dbReference>
<feature type="compositionally biased region" description="Gly residues" evidence="11">
    <location>
        <begin position="589"/>
        <end position="604"/>
    </location>
</feature>
<keyword evidence="3" id="KW-0808">Transferase</keyword>
<evidence type="ECO:0000256" key="10">
    <source>
        <dbReference type="PROSITE-ProRule" id="PRU10141"/>
    </source>
</evidence>
<evidence type="ECO:0000313" key="15">
    <source>
        <dbReference type="EMBL" id="RRJ87079.1"/>
    </source>
</evidence>
<feature type="binding site" evidence="10">
    <location>
        <position position="40"/>
    </location>
    <ligand>
        <name>ATP</name>
        <dbReference type="ChEBI" id="CHEBI:30616"/>
    </ligand>
</feature>
<keyword evidence="4" id="KW-0677">Repeat</keyword>
<dbReference type="SUPFAM" id="SSF56112">
    <property type="entry name" value="Protein kinase-like (PK-like)"/>
    <property type="match status" value="1"/>
</dbReference>
<keyword evidence="2" id="KW-0723">Serine/threonine-protein kinase</keyword>
<dbReference type="SMART" id="SM00220">
    <property type="entry name" value="S_TKc"/>
    <property type="match status" value="1"/>
</dbReference>
<dbReference type="Gene3D" id="3.30.10.20">
    <property type="match status" value="3"/>
</dbReference>
<evidence type="ECO:0000256" key="11">
    <source>
        <dbReference type="SAM" id="MobiDB-lite"/>
    </source>
</evidence>
<dbReference type="PROSITE" id="PS00107">
    <property type="entry name" value="PROTEIN_KINASE_ATP"/>
    <property type="match status" value="1"/>
</dbReference>
<evidence type="ECO:0000256" key="3">
    <source>
        <dbReference type="ARBA" id="ARBA00022679"/>
    </source>
</evidence>
<proteinExistence type="predicted"/>
<evidence type="ECO:0000256" key="6">
    <source>
        <dbReference type="ARBA" id="ARBA00022777"/>
    </source>
</evidence>
<dbReference type="GO" id="GO:0045717">
    <property type="term" value="P:negative regulation of fatty acid biosynthetic process"/>
    <property type="evidence" value="ECO:0007669"/>
    <property type="project" value="UniProtKB-ARBA"/>
</dbReference>
<dbReference type="Proteomes" id="UP000274391">
    <property type="component" value="Unassembled WGS sequence"/>
</dbReference>
<dbReference type="AlphaFoldDB" id="A0A3P3W068"/>
<dbReference type="CDD" id="cd14014">
    <property type="entry name" value="STKc_PknB_like"/>
    <property type="match status" value="1"/>
</dbReference>
<evidence type="ECO:0000259" key="13">
    <source>
        <dbReference type="PROSITE" id="PS50011"/>
    </source>
</evidence>
<dbReference type="Gene3D" id="1.10.510.10">
    <property type="entry name" value="Transferase(Phosphotransferase) domain 1"/>
    <property type="match status" value="1"/>
</dbReference>
<dbReference type="FunFam" id="3.30.200.20:FF:000035">
    <property type="entry name" value="Serine/threonine protein kinase Stk1"/>
    <property type="match status" value="1"/>
</dbReference>
<dbReference type="InterPro" id="IPR017441">
    <property type="entry name" value="Protein_kinase_ATP_BS"/>
</dbReference>
<evidence type="ECO:0000256" key="4">
    <source>
        <dbReference type="ARBA" id="ARBA00022737"/>
    </source>
</evidence>
<dbReference type="EC" id="2.7.11.1" evidence="1"/>
<keyword evidence="12" id="KW-0472">Membrane</keyword>
<dbReference type="PANTHER" id="PTHR43289">
    <property type="entry name" value="MITOGEN-ACTIVATED PROTEIN KINASE KINASE KINASE 20-RELATED"/>
    <property type="match status" value="1"/>
</dbReference>